<dbReference type="InterPro" id="IPR037523">
    <property type="entry name" value="VOC_core"/>
</dbReference>
<feature type="domain" description="VOC" evidence="1">
    <location>
        <begin position="5"/>
        <end position="125"/>
    </location>
</feature>
<dbReference type="InterPro" id="IPR029068">
    <property type="entry name" value="Glyas_Bleomycin-R_OHBP_Dase"/>
</dbReference>
<sequence>MTLEKLDHLVLPVSDIDAIAMFYTTYLGMEKRLFGDGRVALHFGDQKINLHPAGWDYEPKARVSIAGSADLCFIVSERVESLHTKLVHSGVEVIEGPVERTGATGRLRSIYIRDPDGNLIELSNRVE</sequence>
<reference evidence="2" key="1">
    <citation type="submission" date="2018-05" db="EMBL/GenBank/DDBJ databases">
        <authorList>
            <person name="Lanie J.A."/>
            <person name="Ng W.-L."/>
            <person name="Kazmierczak K.M."/>
            <person name="Andrzejewski T.M."/>
            <person name="Davidsen T.M."/>
            <person name="Wayne K.J."/>
            <person name="Tettelin H."/>
            <person name="Glass J.I."/>
            <person name="Rusch D."/>
            <person name="Podicherti R."/>
            <person name="Tsui H.-C.T."/>
            <person name="Winkler M.E."/>
        </authorList>
    </citation>
    <scope>NUCLEOTIDE SEQUENCE</scope>
</reference>
<evidence type="ECO:0000259" key="1">
    <source>
        <dbReference type="PROSITE" id="PS51819"/>
    </source>
</evidence>
<dbReference type="PANTHER" id="PTHR21366">
    <property type="entry name" value="GLYOXALASE FAMILY PROTEIN"/>
    <property type="match status" value="1"/>
</dbReference>
<organism evidence="2">
    <name type="scientific">marine metagenome</name>
    <dbReference type="NCBI Taxonomy" id="408172"/>
    <lineage>
        <taxon>unclassified sequences</taxon>
        <taxon>metagenomes</taxon>
        <taxon>ecological metagenomes</taxon>
    </lineage>
</organism>
<dbReference type="SUPFAM" id="SSF54593">
    <property type="entry name" value="Glyoxalase/Bleomycin resistance protein/Dihydroxybiphenyl dioxygenase"/>
    <property type="match status" value="1"/>
</dbReference>
<accession>A0A383AYI5</accession>
<dbReference type="AlphaFoldDB" id="A0A383AYI5"/>
<dbReference type="Pfam" id="PF00903">
    <property type="entry name" value="Glyoxalase"/>
    <property type="match status" value="1"/>
</dbReference>
<dbReference type="EMBL" id="UINC01195852">
    <property type="protein sequence ID" value="SVE12610.1"/>
    <property type="molecule type" value="Genomic_DNA"/>
</dbReference>
<dbReference type="InterPro" id="IPR004360">
    <property type="entry name" value="Glyas_Fos-R_dOase_dom"/>
</dbReference>
<dbReference type="InterPro" id="IPR050383">
    <property type="entry name" value="GlyoxalaseI/FosfomycinResist"/>
</dbReference>
<evidence type="ECO:0000313" key="2">
    <source>
        <dbReference type="EMBL" id="SVE12610.1"/>
    </source>
</evidence>
<dbReference type="CDD" id="cd07253">
    <property type="entry name" value="GLOD5"/>
    <property type="match status" value="1"/>
</dbReference>
<dbReference type="PROSITE" id="PS51819">
    <property type="entry name" value="VOC"/>
    <property type="match status" value="1"/>
</dbReference>
<dbReference type="PANTHER" id="PTHR21366:SF14">
    <property type="entry name" value="GLYOXALASE DOMAIN-CONTAINING PROTEIN 5"/>
    <property type="match status" value="1"/>
</dbReference>
<gene>
    <name evidence="2" type="ORF">METZ01_LOCUS465464</name>
</gene>
<name>A0A383AYI5_9ZZZZ</name>
<protein>
    <recommendedName>
        <fullName evidence="1">VOC domain-containing protein</fullName>
    </recommendedName>
</protein>
<proteinExistence type="predicted"/>
<dbReference type="Gene3D" id="3.10.180.10">
    <property type="entry name" value="2,3-Dihydroxybiphenyl 1,2-Dioxygenase, domain 1"/>
    <property type="match status" value="1"/>
</dbReference>